<feature type="region of interest" description="Disordered" evidence="1">
    <location>
        <begin position="55"/>
        <end position="79"/>
    </location>
</feature>
<feature type="compositionally biased region" description="Polar residues" evidence="1">
    <location>
        <begin position="7"/>
        <end position="20"/>
    </location>
</feature>
<dbReference type="EMBL" id="CP053587">
    <property type="protein sequence ID" value="WNZ27642.1"/>
    <property type="molecule type" value="Genomic_DNA"/>
</dbReference>
<name>A0AA96WZ81_9CYAN</name>
<dbReference type="RefSeq" id="WP_316436054.1">
    <property type="nucleotide sequence ID" value="NZ_CP053587.1"/>
</dbReference>
<sequence>MQDQDKSAFSSQEITSSQANLEEADRSRRDQDDQNRDKAVYEYLLSLSDLDLSVSRRGKGKKDHDSKDREKVEVPTPNESSLAKQWGVERIFIRRVLRSVLYETYYAHEKKEKEPVPGLTLGKLIKILTSLQIHRKQLSVTDQKVPRILTRAEKLRALQKFFQLSTTERETLDLPVHPAEVLLQRLFEDATDPIKGMQFENAVQLYTSFLQQSSLLPTLETETLFPHDGDRKSIAKDLIRETVIHLINPYFNESGDKRKQEKTDDLVEKVEREISRIEFQAGIKQAEFFLGNKLKKEIQQKYAEYLTPQFVKRLARSVVENEILTDEFPIYLKYFEVEKVRPLPLYVKAAEREIGLLNPALLEHGEDEDRINGLERQVAYKVKVHFYIKLPDEYEVAFPHIMIIRQESGYRRLDFSEEITGIGSPLSHIIAVINRILFWDIPAIKDYLPIPDEVLNHDESVGGSNHSPVWSYSLVRLYKFDDIDRAILQGKKCEQVAESPVVAYGEFCGFDLVEVAANAALHARLRVIQQLGVDPKQYLKELCYRVEEREALMRAKSRLSVYPFSLRAMEGELEQTIFNSRYRRKDKDFAFVKQEESATWSFTAYDAHLEIAEANLKEGLYRVAKKYLEAVQDYFNQNSIAFLGNAIYAKYHFCLFRYAYLSDLDDPECPYPDRYQAVRAAESQLEEAQKCLDRRLEKYCKLNELPQSNFHPHFHLLSRLYAHQAKLYIFFPAYTREVSRWNSLLKALQLLEKARICAARDGDPTLYAQWSAYQSWCYLMLAYRSEQSQFPDPEFSQDKCIDWAKRLISHALLCYSSTGKTCYQQIKDNGGKVTEDEYDPRHSQSQDSETLATGEPKTRPIVGKKYYESYGKTKVQIVPLIQELSGESGRDAQIYDVQNNMLSLDMSLLKEIRPNDWDSVYLFGSISSIILFAMGMLELCEELQNRQQLLQSIEQKALRMFTYCWAIASDGTERNPDSSFPEDAIVLDRVFEDATFNQSGDLLLRGLYPHRLTQFADLGKIFVAVCKLLLVISDPSVERFYTGEIQQWDKVNESVKTHLAKIVQLMAELRSNNNFPTPETLGQQRYNGHLAEHFKNVEQYFSQLLAQLKSKQLKSLDIIDNRNKIVANIFEIIRGYSDITS</sequence>
<feature type="region of interest" description="Disordered" evidence="1">
    <location>
        <begin position="1"/>
        <end position="36"/>
    </location>
</feature>
<evidence type="ECO:0000313" key="2">
    <source>
        <dbReference type="EMBL" id="WNZ27642.1"/>
    </source>
</evidence>
<evidence type="ECO:0000256" key="1">
    <source>
        <dbReference type="SAM" id="MobiDB-lite"/>
    </source>
</evidence>
<feature type="compositionally biased region" description="Basic and acidic residues" evidence="1">
    <location>
        <begin position="833"/>
        <end position="844"/>
    </location>
</feature>
<feature type="region of interest" description="Disordered" evidence="1">
    <location>
        <begin position="833"/>
        <end position="856"/>
    </location>
</feature>
<accession>A0AA96WZ81</accession>
<organism evidence="2">
    <name type="scientific">Leptolyngbya sp. NK1-12</name>
    <dbReference type="NCBI Taxonomy" id="2547451"/>
    <lineage>
        <taxon>Bacteria</taxon>
        <taxon>Bacillati</taxon>
        <taxon>Cyanobacteriota</taxon>
        <taxon>Cyanophyceae</taxon>
        <taxon>Leptolyngbyales</taxon>
        <taxon>Leptolyngbyaceae</taxon>
        <taxon>Leptolyngbya group</taxon>
        <taxon>Leptolyngbya</taxon>
    </lineage>
</organism>
<gene>
    <name evidence="2" type="ORF">HJG54_32855</name>
</gene>
<protein>
    <recommendedName>
        <fullName evidence="3">HypX (Modular protein)</fullName>
    </recommendedName>
</protein>
<proteinExistence type="predicted"/>
<feature type="compositionally biased region" description="Basic and acidic residues" evidence="1">
    <location>
        <begin position="23"/>
        <end position="36"/>
    </location>
</feature>
<dbReference type="AlphaFoldDB" id="A0AA96WZ81"/>
<reference evidence="2" key="1">
    <citation type="submission" date="2020-05" db="EMBL/GenBank/DDBJ databases">
        <authorList>
            <person name="Zhu T."/>
            <person name="Keshari N."/>
            <person name="Lu X."/>
        </authorList>
    </citation>
    <scope>NUCLEOTIDE SEQUENCE</scope>
    <source>
        <strain evidence="2">NK1-12</strain>
    </source>
</reference>
<evidence type="ECO:0008006" key="3">
    <source>
        <dbReference type="Google" id="ProtNLM"/>
    </source>
</evidence>
<feature type="compositionally biased region" description="Basic and acidic residues" evidence="1">
    <location>
        <begin position="62"/>
        <end position="73"/>
    </location>
</feature>